<accession>A0A1J4JWX8</accession>
<dbReference type="Gene3D" id="1.10.1540.10">
    <property type="entry name" value="BEACH domain"/>
    <property type="match status" value="1"/>
</dbReference>
<dbReference type="Pfam" id="PF02138">
    <property type="entry name" value="Beach"/>
    <property type="match status" value="1"/>
</dbReference>
<dbReference type="CDD" id="cd06071">
    <property type="entry name" value="Beach"/>
    <property type="match status" value="1"/>
</dbReference>
<dbReference type="PROSITE" id="PS50197">
    <property type="entry name" value="BEACH"/>
    <property type="match status" value="1"/>
</dbReference>
<reference evidence="2" key="1">
    <citation type="submission" date="2016-10" db="EMBL/GenBank/DDBJ databases">
        <authorList>
            <person name="Benchimol M."/>
            <person name="Almeida L.G."/>
            <person name="Vasconcelos A.T."/>
            <person name="Perreira-Neves A."/>
            <person name="Rosa I.A."/>
            <person name="Tasca T."/>
            <person name="Bogo M.R."/>
            <person name="de Souza W."/>
        </authorList>
    </citation>
    <scope>NUCLEOTIDE SEQUENCE [LARGE SCALE GENOMIC DNA]</scope>
    <source>
        <strain evidence="2">K</strain>
    </source>
</reference>
<proteinExistence type="predicted"/>
<protein>
    <recommendedName>
        <fullName evidence="1">BEACH domain-containing protein</fullName>
    </recommendedName>
</protein>
<evidence type="ECO:0000313" key="3">
    <source>
        <dbReference type="Proteomes" id="UP000179807"/>
    </source>
</evidence>
<dbReference type="SMART" id="SM01026">
    <property type="entry name" value="Beach"/>
    <property type="match status" value="1"/>
</dbReference>
<dbReference type="SUPFAM" id="SSF50978">
    <property type="entry name" value="WD40 repeat-like"/>
    <property type="match status" value="1"/>
</dbReference>
<name>A0A1J4JWX8_9EUKA</name>
<comment type="caution">
    <text evidence="2">The sequence shown here is derived from an EMBL/GenBank/DDBJ whole genome shotgun (WGS) entry which is preliminary data.</text>
</comment>
<dbReference type="RefSeq" id="XP_068355180.1">
    <property type="nucleotide sequence ID" value="XM_068507648.1"/>
</dbReference>
<feature type="domain" description="BEACH" evidence="1">
    <location>
        <begin position="1786"/>
        <end position="2050"/>
    </location>
</feature>
<dbReference type="InterPro" id="IPR050865">
    <property type="entry name" value="BEACH_Domain"/>
</dbReference>
<dbReference type="InterPro" id="IPR000409">
    <property type="entry name" value="BEACH_dom"/>
</dbReference>
<sequence>MFKAIGSLFRQPPDPTKTINTDQMHKINLFNETLNRLASINNITIQFESFYQITTTFIDVFQPINSVQAQSPKIMAIYKDFIGYVIKFTSQIFEKEITYVKIFKALDLIGSQLGKFPDSSEFIPFYCAVIKHAKTDPDCIKRSMEFAQILFLDEEFFHDFINYDGLTLIFTSFFISENIDAIDCVMFLLFSTVPEHYYNSVSQTTIDMCTCSLTSENCPECAHFLCHYLSLCYKSYNGIFDDFWNNGSFVKLNKFLIDACKQADVEKCYKLMLSIGAKTASVLNGLFEMYVNYDKYKTCILNLIDEVDIDILQEFKPIDLWVIDEDKMTLENYKIITKIMNKTDIEPYLSTVFYWIIERENADYIFIEILYNFLKTQRISPQTLLNSNFIEFFIIKAPPSKIIHFFSCQCKYFPNILTEVFAESADISDRSVVVSKLISNYNHEMKNTLKEMLFIDISTEIFIVVLSNIINPEICDLLIEVIDQDACPKYYENFLDCNGFTIFDTVITTNPENVIRMIRVLTKFGPRKEIDEYINKLPFDSPFFKNKELLASIALNDLNKFLNVPSLLLFIDDFDTNSPACLYNAGRYGIPMFLKRNMKVVDNVPHYREIVNRYIDPTFIDEIIHDIDNLPSFINTKLPQFELYEFRNGQPTSLIFTKNDIKTISFKFMIPPEYENSSSTILICNNVTITYNEGNIEISTKNSQNIYPLNFKNSNNNYNVYQSDKLFTVLVSFNLDKVNVKIEKFNINATLKSEWSMPSSITFGDGMGRMYLDTEIYINETLMLFGESNGGVYKVPYSSFAHYFSCDRVRLESFYKEYEKITSISQFTQIFSAMLKMITFQKDIFYKRYMIIKLLRALKKCEGSILDNLLVFYHQLPSMILDEKDFYLFMYWTITDYEFFLNQSQFVVSYIDLIKYDFDNSTYITSEFINSRMDIHLISIIRNIENNDEVVAQILVLISKILIICASNGDMNPITKFLNDTLTVSLWSLHLSSDNFPVKNLLQLFTPESTLQSLFLQTFLKIMKEINIEKYTLAKLLEYSLYFEDFRTHYFFELIAFYSYKNPYYIIDSGLLNYAFSRPYIIALKETWYYAFAILFNTPINLIFENEDKSQVNFATFMQGFQIKRPNFAPTLIMMLNKLLSYQALSVFRGDSEIIHSQLVDDILAALLKLPLKEYEVFSKDLKLISILSNFGMITSTIQNSFDSDRVKITLQNSEVTTAMLDLSQLKNNEIIKHPDIINSEISNIVFDNFPEDLVNCEWVEQLNFLDLITFISKIIISSRLTNFLQISTGNGFMYTPYQKKFACELILNVIANFKIIDKNTHNPLPVALRAARCSVFSNCYLRFLVTVCEFMSKFFDTNYLKEFREIIILAYKFITKKEELKALENLFEDNNKIVFNPQLIEEVDYSNILRLYSQTAKKYIPITTTIKGQKEFETLSTVKRMSEIEAGISNYFDSDFRISMTNTIMKWVNKLEKSANKVLLYSKIEKVALFYNSVKGKFTNLSKYCRLIEFYIFKFIQFEHRWERNYGDFEIKSYFLSQICQPYYSPRVVSPSPFIIKSPPFGEKARNIKDYININVAAPQSKINSVEIFGKICAPTEWCQDKRIFEYSHIFGTNLMNDFPISFGEYNSVHECQLMYFVHTLPCLLFIYDDKIRLLLLANKDSLIDSLQKPIALFPLNEQVLMNDFHNVSLFAGHFLFTFEDERFVKIDHHYFVHVKNALSLFFILDPNIILVFPNTSDRDILYNRYSKETKNSVPNFTSTLPDISLNSPNNNYQTNQIIPNQQSQQFLASISLHDATINWLEYKISTFDYLVYLNFAGFRSFTDSTQYPIFPWVVAHDNIEQRDLSKPMGQLNKDRAIHYDEIYEEMEPHYFYGCHYSNPANVFWFLMRLPPFNFFLWDLNNGWDDKSRLFWSIKDAFESAARNNQTDLKEQIPEMYSISELLVNSSSLNCLPENVVLPEWANSSPILYTLNHRKHLEKTEEIQKWIDLVFGYIQNGDEAVNHKNLFLPTAYHENTPESLQMTQEVYENQVNNFGQCPTQLFTKEHPQRSLYIHSSVNELFTEMKIKTGNIPCEGILLDSNNLKIAPKNSTPIPPFYAYTVSYQNENIICVNNIETKELLACHKDPDGYYCNHVDTSNDGVFIITSYSNGLVKVYQIVYRKNLPKSIKIVTTFTQKFECLISTISTRDFLAFSYFRNYKLVIWNIASTMKHRQFDFTSPPLTDEEKNGKEADIHVVDMIIDDFDGCLSVLTCNKVIQFQINGNEKLREFDFNLENNDKGDKFGGIKLTKIELIPLNYSFDERVIVVGDNRGSLHFLSVDSKTNRLDLIGSKENIVPKEISHIIFNEITENLIITDTMNHSATIQLMLFKQRTPISRCSICLHELSAKCEKCQMSICPSCSRYGVCSNCLTMDLIPV</sequence>
<keyword evidence="3" id="KW-1185">Reference proteome</keyword>
<dbReference type="OrthoDB" id="10255339at2759"/>
<dbReference type="PANTHER" id="PTHR13743:SF123">
    <property type="entry name" value="PROTEIN FAN"/>
    <property type="match status" value="1"/>
</dbReference>
<organism evidence="2 3">
    <name type="scientific">Tritrichomonas foetus</name>
    <dbReference type="NCBI Taxonomy" id="1144522"/>
    <lineage>
        <taxon>Eukaryota</taxon>
        <taxon>Metamonada</taxon>
        <taxon>Parabasalia</taxon>
        <taxon>Tritrichomonadida</taxon>
        <taxon>Tritrichomonadidae</taxon>
        <taxon>Tritrichomonas</taxon>
    </lineage>
</organism>
<dbReference type="SUPFAM" id="SSF81837">
    <property type="entry name" value="BEACH domain"/>
    <property type="match status" value="1"/>
</dbReference>
<dbReference type="InterPro" id="IPR036372">
    <property type="entry name" value="BEACH_dom_sf"/>
</dbReference>
<evidence type="ECO:0000313" key="2">
    <source>
        <dbReference type="EMBL" id="OHT02044.1"/>
    </source>
</evidence>
<dbReference type="InterPro" id="IPR036322">
    <property type="entry name" value="WD40_repeat_dom_sf"/>
</dbReference>
<dbReference type="Proteomes" id="UP000179807">
    <property type="component" value="Unassembled WGS sequence"/>
</dbReference>
<dbReference type="PANTHER" id="PTHR13743">
    <property type="entry name" value="BEIGE/BEACH-RELATED"/>
    <property type="match status" value="1"/>
</dbReference>
<evidence type="ECO:0000259" key="1">
    <source>
        <dbReference type="PROSITE" id="PS50197"/>
    </source>
</evidence>
<dbReference type="VEuPathDB" id="TrichDB:TRFO_30960"/>
<dbReference type="GeneID" id="94842352"/>
<gene>
    <name evidence="2" type="ORF">TRFO_30960</name>
</gene>
<dbReference type="EMBL" id="MLAK01000884">
    <property type="protein sequence ID" value="OHT02044.1"/>
    <property type="molecule type" value="Genomic_DNA"/>
</dbReference>